<dbReference type="PANTHER" id="PTHR36700">
    <property type="entry name" value="CRISPR SYSTEM CMR SUBUNIT CMR4"/>
    <property type="match status" value="1"/>
</dbReference>
<evidence type="ECO:0000256" key="1">
    <source>
        <dbReference type="ARBA" id="ARBA00023118"/>
    </source>
</evidence>
<organism evidence="3 4">
    <name type="scientific">Fervidobacterium pennivorans (strain DSM 9078 / Ven5)</name>
    <dbReference type="NCBI Taxonomy" id="771875"/>
    <lineage>
        <taxon>Bacteria</taxon>
        <taxon>Thermotogati</taxon>
        <taxon>Thermotogota</taxon>
        <taxon>Thermotogae</taxon>
        <taxon>Thermotogales</taxon>
        <taxon>Fervidobacteriaceae</taxon>
        <taxon>Fervidobacterium</taxon>
    </lineage>
</organism>
<dbReference type="Pfam" id="PF03787">
    <property type="entry name" value="RAMPs"/>
    <property type="match status" value="1"/>
</dbReference>
<keyword evidence="4" id="KW-1185">Reference proteome</keyword>
<evidence type="ECO:0000259" key="2">
    <source>
        <dbReference type="Pfam" id="PF03787"/>
    </source>
</evidence>
<dbReference type="eggNOG" id="COG1336">
    <property type="taxonomic scope" value="Bacteria"/>
</dbReference>
<gene>
    <name evidence="3" type="ordered locus">Ferpe_1534</name>
</gene>
<dbReference type="Proteomes" id="UP000007384">
    <property type="component" value="Chromosome"/>
</dbReference>
<dbReference type="PANTHER" id="PTHR36700:SF1">
    <property type="entry name" value="CRISPR SYSTEM CMR SUBUNIT CMR4"/>
    <property type="match status" value="1"/>
</dbReference>
<name>H9UDK9_FERPD</name>
<dbReference type="GO" id="GO:0051607">
    <property type="term" value="P:defense response to virus"/>
    <property type="evidence" value="ECO:0007669"/>
    <property type="project" value="UniProtKB-KW"/>
</dbReference>
<dbReference type="PATRIC" id="fig|771875.3.peg.1552"/>
<evidence type="ECO:0000313" key="3">
    <source>
        <dbReference type="EMBL" id="AFG35602.1"/>
    </source>
</evidence>
<sequence>MENKNLEKVVVTMYAESQIHAGKGMDVGIVDLPIQRERTTGFPIIQGIKGSLRSNLAFEKGTEVLIFGSDPSTSDENKESTPGQIAFSEAKILLFPVRHLEKLFVWVTSPLVLIRFLREIGKAVLIEKIQNLNIDDETAFVIGAEGQNEIMLEDFKFKAVKNETLKEVAEIISKNVATVDYIKNKLKTDIVLVNDKIFSAIVETMTEIIPRIKIDKNTGTVATGALWYEEYLPQDTVMYFVARKTLYANRKAQGTDNSDILDELKTKIDNAVINIGGKETVGKGLVALKVVNGQ</sequence>
<dbReference type="EMBL" id="CP003260">
    <property type="protein sequence ID" value="AFG35602.1"/>
    <property type="molecule type" value="Genomic_DNA"/>
</dbReference>
<proteinExistence type="predicted"/>
<dbReference type="InterPro" id="IPR013410">
    <property type="entry name" value="CRISPR-assoc_RAMP_Cmr4"/>
</dbReference>
<protein>
    <submittedName>
        <fullName evidence="3">CRISPR-associated protein, Cmr4 family</fullName>
    </submittedName>
</protein>
<evidence type="ECO:0000313" key="4">
    <source>
        <dbReference type="Proteomes" id="UP000007384"/>
    </source>
</evidence>
<feature type="domain" description="CRISPR type III-associated protein" evidence="2">
    <location>
        <begin position="14"/>
        <end position="286"/>
    </location>
</feature>
<dbReference type="AlphaFoldDB" id="H9UDK9"/>
<dbReference type="KEGG" id="fpe:Ferpe_1534"/>
<dbReference type="InterPro" id="IPR005537">
    <property type="entry name" value="RAMP_III_fam"/>
</dbReference>
<dbReference type="STRING" id="771875.Ferpe_1534"/>
<dbReference type="NCBIfam" id="TIGR02580">
    <property type="entry name" value="cas_RAMP_Cmr4"/>
    <property type="match status" value="1"/>
</dbReference>
<dbReference type="RefSeq" id="WP_014452038.1">
    <property type="nucleotide sequence ID" value="NC_017095.1"/>
</dbReference>
<dbReference type="HOGENOM" id="CLU_047795_0_0_0"/>
<keyword evidence="1" id="KW-0051">Antiviral defense</keyword>
<accession>H9UDK9</accession>
<reference evidence="3" key="1">
    <citation type="submission" date="2012-03" db="EMBL/GenBank/DDBJ databases">
        <title>Complete sequence of Fervidobacterium pennivorans DSM 9078.</title>
        <authorList>
            <consortium name="US DOE Joint Genome Institute"/>
            <person name="Lucas S."/>
            <person name="Han J."/>
            <person name="Lapidus A."/>
            <person name="Cheng J.-F."/>
            <person name="Goodwin L."/>
            <person name="Pitluck S."/>
            <person name="Peters L."/>
            <person name="Ovchinnikova G."/>
            <person name="Lu M."/>
            <person name="Detter J.C."/>
            <person name="Han C."/>
            <person name="Tapia R."/>
            <person name="Land M."/>
            <person name="Hauser L."/>
            <person name="Kyrpides N."/>
            <person name="Ivanova N."/>
            <person name="Pagani I."/>
            <person name="Noll K.M."/>
            <person name="Woyke T."/>
        </authorList>
    </citation>
    <scope>NUCLEOTIDE SEQUENCE</scope>
    <source>
        <strain evidence="3">DSM 9078</strain>
    </source>
</reference>